<name>A0A2V0NRH3_9CHLO</name>
<feature type="transmembrane region" description="Helical" evidence="3">
    <location>
        <begin position="143"/>
        <end position="161"/>
    </location>
</feature>
<evidence type="ECO:0000313" key="5">
    <source>
        <dbReference type="EMBL" id="GBF89919.1"/>
    </source>
</evidence>
<comment type="caution">
    <text evidence="5">The sequence shown here is derived from an EMBL/GenBank/DDBJ whole genome shotgun (WGS) entry which is preliminary data.</text>
</comment>
<gene>
    <name evidence="5" type="ORF">Rsub_02623</name>
</gene>
<dbReference type="InterPro" id="IPR033344">
    <property type="entry name" value="CURT1"/>
</dbReference>
<evidence type="ECO:0000313" key="6">
    <source>
        <dbReference type="Proteomes" id="UP000247498"/>
    </source>
</evidence>
<dbReference type="PANTHER" id="PTHR33222">
    <property type="match status" value="1"/>
</dbReference>
<keyword evidence="3" id="KW-1133">Transmembrane helix</keyword>
<organism evidence="5 6">
    <name type="scientific">Raphidocelis subcapitata</name>
    <dbReference type="NCBI Taxonomy" id="307507"/>
    <lineage>
        <taxon>Eukaryota</taxon>
        <taxon>Viridiplantae</taxon>
        <taxon>Chlorophyta</taxon>
        <taxon>core chlorophytes</taxon>
        <taxon>Chlorophyceae</taxon>
        <taxon>CS clade</taxon>
        <taxon>Sphaeropleales</taxon>
        <taxon>Selenastraceae</taxon>
        <taxon>Raphidocelis</taxon>
    </lineage>
</organism>
<keyword evidence="6" id="KW-1185">Reference proteome</keyword>
<dbReference type="Pfam" id="PF14159">
    <property type="entry name" value="CAAD"/>
    <property type="match status" value="1"/>
</dbReference>
<comment type="subcellular location">
    <subcellularLocation>
        <location evidence="1">Membrane</location>
        <topology evidence="1">Multi-pass membrane protein</topology>
    </subcellularLocation>
</comment>
<feature type="domain" description="Cyanobacterial aminoacyl-tRNA synthetase CAAD" evidence="4">
    <location>
        <begin position="100"/>
        <end position="180"/>
    </location>
</feature>
<sequence>MGASLRPLGIGARCPSALPRGLRRAGRPCSAARAARWRTPPAGDDPASAAKRAEQAAQQRREVGARDIDMTGGVGDYYMSIPEDEQPVGVRAIRGAAAALRDKWNGTTNKAEVFLFTGLVSLGIWGAVALAEVLDEIPFVREYLQFIGFLVSGWAFWRYFLLEGGTRDLAEELREAKSSVAAATTAATMRAREAAQPPAGGAKGGQRRGGDGK</sequence>
<feature type="transmembrane region" description="Helical" evidence="3">
    <location>
        <begin position="113"/>
        <end position="131"/>
    </location>
</feature>
<dbReference type="Proteomes" id="UP000247498">
    <property type="component" value="Unassembled WGS sequence"/>
</dbReference>
<dbReference type="EMBL" id="BDRX01000013">
    <property type="protein sequence ID" value="GBF89919.1"/>
    <property type="molecule type" value="Genomic_DNA"/>
</dbReference>
<evidence type="ECO:0000256" key="1">
    <source>
        <dbReference type="ARBA" id="ARBA00004141"/>
    </source>
</evidence>
<protein>
    <recommendedName>
        <fullName evidence="4">Cyanobacterial aminoacyl-tRNA synthetase CAAD domain-containing protein</fullName>
    </recommendedName>
</protein>
<keyword evidence="3" id="KW-0472">Membrane</keyword>
<reference evidence="5 6" key="1">
    <citation type="journal article" date="2018" name="Sci. Rep.">
        <title>Raphidocelis subcapitata (=Pseudokirchneriella subcapitata) provides an insight into genome evolution and environmental adaptations in the Sphaeropleales.</title>
        <authorList>
            <person name="Suzuki S."/>
            <person name="Yamaguchi H."/>
            <person name="Nakajima N."/>
            <person name="Kawachi M."/>
        </authorList>
    </citation>
    <scope>NUCLEOTIDE SEQUENCE [LARGE SCALE GENOMIC DNA]</scope>
    <source>
        <strain evidence="5 6">NIES-35</strain>
    </source>
</reference>
<dbReference type="InterPro" id="IPR025564">
    <property type="entry name" value="CAAD_dom"/>
</dbReference>
<feature type="region of interest" description="Disordered" evidence="2">
    <location>
        <begin position="184"/>
        <end position="213"/>
    </location>
</feature>
<dbReference type="GO" id="GO:0009535">
    <property type="term" value="C:chloroplast thylakoid membrane"/>
    <property type="evidence" value="ECO:0007669"/>
    <property type="project" value="TreeGrafter"/>
</dbReference>
<feature type="compositionally biased region" description="Basic and acidic residues" evidence="2">
    <location>
        <begin position="51"/>
        <end position="65"/>
    </location>
</feature>
<evidence type="ECO:0000256" key="3">
    <source>
        <dbReference type="SAM" id="Phobius"/>
    </source>
</evidence>
<dbReference type="STRING" id="307507.A0A2V0NRH3"/>
<dbReference type="PANTHER" id="PTHR33222:SF24">
    <property type="entry name" value="PROTEIN CURVATURE THYLAKOID 1A, CHLOROPLASTIC-LIKE"/>
    <property type="match status" value="1"/>
</dbReference>
<feature type="compositionally biased region" description="Low complexity" evidence="2">
    <location>
        <begin position="184"/>
        <end position="200"/>
    </location>
</feature>
<keyword evidence="3" id="KW-0812">Transmembrane</keyword>
<proteinExistence type="predicted"/>
<dbReference type="AlphaFoldDB" id="A0A2V0NRH3"/>
<evidence type="ECO:0000256" key="2">
    <source>
        <dbReference type="SAM" id="MobiDB-lite"/>
    </source>
</evidence>
<feature type="region of interest" description="Disordered" evidence="2">
    <location>
        <begin position="21"/>
        <end position="65"/>
    </location>
</feature>
<accession>A0A2V0NRH3</accession>
<evidence type="ECO:0000259" key="4">
    <source>
        <dbReference type="Pfam" id="PF14159"/>
    </source>
</evidence>
<dbReference type="InParanoid" id="A0A2V0NRH3"/>